<protein>
    <submittedName>
        <fullName evidence="9">EGF-like domain-containing protein</fullName>
    </submittedName>
</protein>
<evidence type="ECO:0000256" key="1">
    <source>
        <dbReference type="ARBA" id="ARBA00022536"/>
    </source>
</evidence>
<sequence length="264" mass="29240">MQRFSYITKRSLKNHNSYCSNKTVNGIYSTPNGVSQMTIVYENIISGGIPSPSFAATYYVGSDACVSSPCSNGSTCVNTMGGYFCQCMAGYVGVNCKQCECIYYKILTVPEMTWKDHDPYPLWLWIERCLTPECWLRNCDHLTLLHAGLCNKDTCQNNGTCIDTYALPDLSNVTAIDFTQNFDFSCQCPQATTGRRCETLIIKGRDDSVTCPSGWTLNSNNCYYLGTDLVDEPTSESQCKSSGSLGALLASVHSDSERDLISQW</sequence>
<feature type="disulfide bond" evidence="6">
    <location>
        <begin position="87"/>
        <end position="96"/>
    </location>
</feature>
<keyword evidence="5" id="KW-0325">Glycoprotein</keyword>
<dbReference type="SMART" id="SM00181">
    <property type="entry name" value="EGF"/>
    <property type="match status" value="2"/>
</dbReference>
<feature type="domain" description="EGF-like" evidence="7">
    <location>
        <begin position="146"/>
        <end position="198"/>
    </location>
</feature>
<dbReference type="InterPro" id="IPR016187">
    <property type="entry name" value="CTDL_fold"/>
</dbReference>
<evidence type="ECO:0000256" key="6">
    <source>
        <dbReference type="PROSITE-ProRule" id="PRU00076"/>
    </source>
</evidence>
<dbReference type="SUPFAM" id="SSF57196">
    <property type="entry name" value="EGF/Laminin"/>
    <property type="match status" value="2"/>
</dbReference>
<accession>A0A915JHT3</accession>
<dbReference type="GO" id="GO:0005509">
    <property type="term" value="F:calcium ion binding"/>
    <property type="evidence" value="ECO:0007669"/>
    <property type="project" value="InterPro"/>
</dbReference>
<keyword evidence="1 6" id="KW-0245">EGF-like domain</keyword>
<evidence type="ECO:0000313" key="9">
    <source>
        <dbReference type="WBParaSite" id="nRc.2.0.1.t25673-RA"/>
    </source>
</evidence>
<dbReference type="PANTHER" id="PTHR24049">
    <property type="entry name" value="CRUMBS FAMILY MEMBER"/>
    <property type="match status" value="1"/>
</dbReference>
<keyword evidence="8" id="KW-1185">Reference proteome</keyword>
<dbReference type="SUPFAM" id="SSF56436">
    <property type="entry name" value="C-type lectin-like"/>
    <property type="match status" value="1"/>
</dbReference>
<evidence type="ECO:0000256" key="2">
    <source>
        <dbReference type="ARBA" id="ARBA00022729"/>
    </source>
</evidence>
<dbReference type="SMART" id="SM00179">
    <property type="entry name" value="EGF_CA"/>
    <property type="match status" value="1"/>
</dbReference>
<organism evidence="8 9">
    <name type="scientific">Romanomermis culicivorax</name>
    <name type="common">Nematode worm</name>
    <dbReference type="NCBI Taxonomy" id="13658"/>
    <lineage>
        <taxon>Eukaryota</taxon>
        <taxon>Metazoa</taxon>
        <taxon>Ecdysozoa</taxon>
        <taxon>Nematoda</taxon>
        <taxon>Enoplea</taxon>
        <taxon>Dorylaimia</taxon>
        <taxon>Mermithida</taxon>
        <taxon>Mermithoidea</taxon>
        <taxon>Mermithidae</taxon>
        <taxon>Romanomermis</taxon>
    </lineage>
</organism>
<dbReference type="Pfam" id="PF00008">
    <property type="entry name" value="EGF"/>
    <property type="match status" value="1"/>
</dbReference>
<dbReference type="InterPro" id="IPR016186">
    <property type="entry name" value="C-type_lectin-like/link_sf"/>
</dbReference>
<dbReference type="PROSITE" id="PS00010">
    <property type="entry name" value="ASX_HYDROXYL"/>
    <property type="match status" value="1"/>
</dbReference>
<proteinExistence type="predicted"/>
<dbReference type="PROSITE" id="PS00022">
    <property type="entry name" value="EGF_1"/>
    <property type="match status" value="2"/>
</dbReference>
<keyword evidence="3" id="KW-0677">Repeat</keyword>
<dbReference type="Gene3D" id="3.10.100.10">
    <property type="entry name" value="Mannose-Binding Protein A, subunit A"/>
    <property type="match status" value="1"/>
</dbReference>
<dbReference type="InterPro" id="IPR000152">
    <property type="entry name" value="EGF-type_Asp/Asn_hydroxyl_site"/>
</dbReference>
<dbReference type="FunFam" id="2.10.25.10:FF:000173">
    <property type="entry name" value="Neurogenic locus notch protein 2"/>
    <property type="match status" value="1"/>
</dbReference>
<dbReference type="InterPro" id="IPR000742">
    <property type="entry name" value="EGF"/>
</dbReference>
<keyword evidence="4 6" id="KW-1015">Disulfide bond</keyword>
<keyword evidence="2" id="KW-0732">Signal</keyword>
<evidence type="ECO:0000256" key="3">
    <source>
        <dbReference type="ARBA" id="ARBA00022737"/>
    </source>
</evidence>
<dbReference type="Gene3D" id="2.10.25.10">
    <property type="entry name" value="Laminin"/>
    <property type="match status" value="2"/>
</dbReference>
<name>A0A915JHT3_ROMCU</name>
<dbReference type="InterPro" id="IPR051022">
    <property type="entry name" value="Notch_Cell-Fate_Det"/>
</dbReference>
<dbReference type="PROSITE" id="PS50026">
    <property type="entry name" value="EGF_3"/>
    <property type="match status" value="2"/>
</dbReference>
<dbReference type="CDD" id="cd00054">
    <property type="entry name" value="EGF_CA"/>
    <property type="match status" value="1"/>
</dbReference>
<feature type="domain" description="EGF-like" evidence="7">
    <location>
        <begin position="61"/>
        <end position="97"/>
    </location>
</feature>
<evidence type="ECO:0000259" key="7">
    <source>
        <dbReference type="PROSITE" id="PS50026"/>
    </source>
</evidence>
<dbReference type="PRINTS" id="PR00010">
    <property type="entry name" value="EGFBLOOD"/>
</dbReference>
<evidence type="ECO:0000256" key="5">
    <source>
        <dbReference type="ARBA" id="ARBA00023180"/>
    </source>
</evidence>
<dbReference type="Proteomes" id="UP000887565">
    <property type="component" value="Unplaced"/>
</dbReference>
<dbReference type="AlphaFoldDB" id="A0A915JHT3"/>
<dbReference type="WBParaSite" id="nRc.2.0.1.t25673-RA">
    <property type="protein sequence ID" value="nRc.2.0.1.t25673-RA"/>
    <property type="gene ID" value="nRc.2.0.1.g25673"/>
</dbReference>
<dbReference type="GO" id="GO:0016020">
    <property type="term" value="C:membrane"/>
    <property type="evidence" value="ECO:0007669"/>
    <property type="project" value="UniProtKB-SubCell"/>
</dbReference>
<reference evidence="9" key="1">
    <citation type="submission" date="2022-11" db="UniProtKB">
        <authorList>
            <consortium name="WormBaseParasite"/>
        </authorList>
    </citation>
    <scope>IDENTIFICATION</scope>
</reference>
<feature type="disulfide bond" evidence="6">
    <location>
        <begin position="188"/>
        <end position="197"/>
    </location>
</feature>
<evidence type="ECO:0000313" key="8">
    <source>
        <dbReference type="Proteomes" id="UP000887565"/>
    </source>
</evidence>
<comment type="caution">
    <text evidence="6">Lacks conserved residue(s) required for the propagation of feature annotation.</text>
</comment>
<dbReference type="InterPro" id="IPR001881">
    <property type="entry name" value="EGF-like_Ca-bd_dom"/>
</dbReference>
<evidence type="ECO:0000256" key="4">
    <source>
        <dbReference type="ARBA" id="ARBA00023157"/>
    </source>
</evidence>